<dbReference type="InterPro" id="IPR050098">
    <property type="entry name" value="TFPI/VKTCI-like"/>
</dbReference>
<sequence>MRLLLFLGLVFAAFEISNSIPAFCQLEQDEGEGTSFTFSLFYDPVKDQCNPFLYKGQGGNGNRFANERECIRNCSANAEAKYPMNVAQACHFKHAVGDCSGKFLRYYYDSVHDKCKKFLWSGCIGNGNRFFDQTSCNTTCEGIHDDGEEAEEEEPDTPIAIICGVLLALIIAAIFITVTVLTVQSKKKNPKNKTERKSKEPQSGSPLQDDKDIEMS</sequence>
<name>A0A6I9NV22_9TELE</name>
<dbReference type="InterPro" id="IPR002223">
    <property type="entry name" value="Kunitz_BPTI"/>
</dbReference>
<dbReference type="InterPro" id="IPR020901">
    <property type="entry name" value="Prtase_inh_Kunz-CS"/>
</dbReference>
<keyword evidence="4" id="KW-0732">Signal</keyword>
<evidence type="ECO:0000256" key="1">
    <source>
        <dbReference type="ARBA" id="ARBA00023157"/>
    </source>
</evidence>
<feature type="signal peptide" evidence="4">
    <location>
        <begin position="1"/>
        <end position="19"/>
    </location>
</feature>
<dbReference type="PRINTS" id="PR00759">
    <property type="entry name" value="BASICPTASE"/>
</dbReference>
<dbReference type="PANTHER" id="PTHR10083:SF373">
    <property type="entry name" value="SERINE PEPTIDASE INHIBITOR, KUNITZ TYPE, 2"/>
    <property type="match status" value="1"/>
</dbReference>
<dbReference type="GeneID" id="104953451"/>
<dbReference type="SMART" id="SM00131">
    <property type="entry name" value="KU"/>
    <property type="match status" value="2"/>
</dbReference>
<dbReference type="Pfam" id="PF00014">
    <property type="entry name" value="Kunitz_BPTI"/>
    <property type="match status" value="2"/>
</dbReference>
<dbReference type="RefSeq" id="XP_010778703.1">
    <property type="nucleotide sequence ID" value="XM_010780401.1"/>
</dbReference>
<evidence type="ECO:0000256" key="2">
    <source>
        <dbReference type="SAM" id="MobiDB-lite"/>
    </source>
</evidence>
<feature type="region of interest" description="Disordered" evidence="2">
    <location>
        <begin position="185"/>
        <end position="216"/>
    </location>
</feature>
<protein>
    <submittedName>
        <fullName evidence="7">Inter-alpha-trypsin inhibitor</fullName>
    </submittedName>
</protein>
<evidence type="ECO:0000259" key="5">
    <source>
        <dbReference type="PROSITE" id="PS50279"/>
    </source>
</evidence>
<dbReference type="Proteomes" id="UP000504611">
    <property type="component" value="Unplaced"/>
</dbReference>
<keyword evidence="1" id="KW-1015">Disulfide bond</keyword>
<evidence type="ECO:0000313" key="6">
    <source>
        <dbReference type="Proteomes" id="UP000504611"/>
    </source>
</evidence>
<dbReference type="AlphaFoldDB" id="A0A6I9NV22"/>
<evidence type="ECO:0000256" key="3">
    <source>
        <dbReference type="SAM" id="Phobius"/>
    </source>
</evidence>
<dbReference type="PROSITE" id="PS00280">
    <property type="entry name" value="BPTI_KUNITZ_1"/>
    <property type="match status" value="1"/>
</dbReference>
<evidence type="ECO:0000256" key="4">
    <source>
        <dbReference type="SAM" id="SignalP"/>
    </source>
</evidence>
<dbReference type="KEGG" id="ncc:104953451"/>
<keyword evidence="3" id="KW-0472">Membrane</keyword>
<dbReference type="InterPro" id="IPR036880">
    <property type="entry name" value="Kunitz_BPTI_sf"/>
</dbReference>
<dbReference type="SUPFAM" id="SSF57362">
    <property type="entry name" value="BPTI-like"/>
    <property type="match status" value="2"/>
</dbReference>
<keyword evidence="3" id="KW-1133">Transmembrane helix</keyword>
<dbReference type="OrthoDB" id="4473401at2759"/>
<dbReference type="CDD" id="cd00109">
    <property type="entry name" value="Kunitz-type"/>
    <property type="match status" value="1"/>
</dbReference>
<dbReference type="GO" id="GO:0004867">
    <property type="term" value="F:serine-type endopeptidase inhibitor activity"/>
    <property type="evidence" value="ECO:0007669"/>
    <property type="project" value="InterPro"/>
</dbReference>
<gene>
    <name evidence="7" type="primary">LOC104953451</name>
</gene>
<feature type="domain" description="BPTI/Kunitz inhibitor" evidence="5">
    <location>
        <begin position="90"/>
        <end position="140"/>
    </location>
</feature>
<dbReference type="PROSITE" id="PS50279">
    <property type="entry name" value="BPTI_KUNITZ_2"/>
    <property type="match status" value="2"/>
</dbReference>
<dbReference type="PANTHER" id="PTHR10083">
    <property type="entry name" value="KUNITZ-TYPE PROTEASE INHIBITOR-RELATED"/>
    <property type="match status" value="1"/>
</dbReference>
<accession>A0A6I9NV22</accession>
<keyword evidence="3" id="KW-0812">Transmembrane</keyword>
<dbReference type="GO" id="GO:0005615">
    <property type="term" value="C:extracellular space"/>
    <property type="evidence" value="ECO:0007669"/>
    <property type="project" value="TreeGrafter"/>
</dbReference>
<feature type="transmembrane region" description="Helical" evidence="3">
    <location>
        <begin position="159"/>
        <end position="183"/>
    </location>
</feature>
<evidence type="ECO:0000313" key="7">
    <source>
        <dbReference type="RefSeq" id="XP_010778703.1"/>
    </source>
</evidence>
<reference evidence="7" key="1">
    <citation type="submission" date="2025-08" db="UniProtKB">
        <authorList>
            <consortium name="RefSeq"/>
        </authorList>
    </citation>
    <scope>IDENTIFICATION</scope>
    <source>
        <tissue evidence="7">Muscle</tissue>
    </source>
</reference>
<keyword evidence="6" id="KW-1185">Reference proteome</keyword>
<feature type="chain" id="PRO_5026857793" evidence="4">
    <location>
        <begin position="20"/>
        <end position="216"/>
    </location>
</feature>
<organism evidence="6 7">
    <name type="scientific">Notothenia coriiceps</name>
    <name type="common">black rockcod</name>
    <dbReference type="NCBI Taxonomy" id="8208"/>
    <lineage>
        <taxon>Eukaryota</taxon>
        <taxon>Metazoa</taxon>
        <taxon>Chordata</taxon>
        <taxon>Craniata</taxon>
        <taxon>Vertebrata</taxon>
        <taxon>Euteleostomi</taxon>
        <taxon>Actinopterygii</taxon>
        <taxon>Neopterygii</taxon>
        <taxon>Teleostei</taxon>
        <taxon>Neoteleostei</taxon>
        <taxon>Acanthomorphata</taxon>
        <taxon>Eupercaria</taxon>
        <taxon>Perciformes</taxon>
        <taxon>Notothenioidei</taxon>
        <taxon>Nototheniidae</taxon>
        <taxon>Notothenia</taxon>
    </lineage>
</organism>
<dbReference type="Gene3D" id="4.10.410.10">
    <property type="entry name" value="Pancreatic trypsin inhibitor Kunitz domain"/>
    <property type="match status" value="2"/>
</dbReference>
<dbReference type="CDD" id="cd22593">
    <property type="entry name" value="Kunitz_conkunitzin"/>
    <property type="match status" value="1"/>
</dbReference>
<feature type="domain" description="BPTI/Kunitz inhibitor" evidence="5">
    <location>
        <begin position="24"/>
        <end position="74"/>
    </location>
</feature>
<proteinExistence type="predicted"/>